<feature type="transmembrane region" description="Helical" evidence="5">
    <location>
        <begin position="51"/>
        <end position="74"/>
    </location>
</feature>
<dbReference type="PROSITE" id="PS00101">
    <property type="entry name" value="HEXAPEP_TRANSFERASES"/>
    <property type="match status" value="1"/>
</dbReference>
<dbReference type="EMBL" id="AAEW02000001">
    <property type="protein sequence ID" value="EAT17292.1"/>
    <property type="molecule type" value="Genomic_DNA"/>
</dbReference>
<dbReference type="CDD" id="cd04647">
    <property type="entry name" value="LbH_MAT_like"/>
    <property type="match status" value="1"/>
</dbReference>
<dbReference type="RefSeq" id="WP_005997555.1">
    <property type="nucleotide sequence ID" value="NZ_AAEW02000001.1"/>
</dbReference>
<dbReference type="AlphaFoldDB" id="Q1K411"/>
<keyword evidence="5" id="KW-1133">Transmembrane helix</keyword>
<evidence type="ECO:0000256" key="2">
    <source>
        <dbReference type="ARBA" id="ARBA00022679"/>
    </source>
</evidence>
<dbReference type="InterPro" id="IPR001451">
    <property type="entry name" value="Hexapep"/>
</dbReference>
<feature type="transmembrane region" description="Helical" evidence="5">
    <location>
        <begin position="6"/>
        <end position="30"/>
    </location>
</feature>
<gene>
    <name evidence="6" type="ORF">Dace_3158</name>
</gene>
<comment type="similarity">
    <text evidence="1">Belongs to the transferase hexapeptide repeat family.</text>
</comment>
<dbReference type="SUPFAM" id="SSF51161">
    <property type="entry name" value="Trimeric LpxA-like enzymes"/>
    <property type="match status" value="1"/>
</dbReference>
<evidence type="ECO:0000256" key="1">
    <source>
        <dbReference type="ARBA" id="ARBA00007274"/>
    </source>
</evidence>
<feature type="transmembrane region" description="Helical" evidence="5">
    <location>
        <begin position="128"/>
        <end position="154"/>
    </location>
</feature>
<evidence type="ECO:0000256" key="3">
    <source>
        <dbReference type="ARBA" id="ARBA00022737"/>
    </source>
</evidence>
<proteinExistence type="inferred from homology"/>
<dbReference type="InterPro" id="IPR018357">
    <property type="entry name" value="Hexapep_transf_CS"/>
</dbReference>
<keyword evidence="5" id="KW-0472">Membrane</keyword>
<dbReference type="Pfam" id="PF14602">
    <property type="entry name" value="Hexapep_2"/>
    <property type="match status" value="1"/>
</dbReference>
<dbReference type="GO" id="GO:0016746">
    <property type="term" value="F:acyltransferase activity"/>
    <property type="evidence" value="ECO:0007669"/>
    <property type="project" value="UniProtKB-KW"/>
</dbReference>
<reference evidence="6" key="1">
    <citation type="submission" date="2006-05" db="EMBL/GenBank/DDBJ databases">
        <title>Annotation of the draft genome assembly of Desulfuromonas acetoxidans DSM 684.</title>
        <authorList>
            <consortium name="US DOE Joint Genome Institute (JGI-ORNL)"/>
            <person name="Larimer F."/>
            <person name="Land M."/>
            <person name="Hauser L."/>
        </authorList>
    </citation>
    <scope>NUCLEOTIDE SEQUENCE [LARGE SCALE GENOMIC DNA]</scope>
    <source>
        <strain evidence="6">DSM 684</strain>
    </source>
</reference>
<dbReference type="InterPro" id="IPR011004">
    <property type="entry name" value="Trimer_LpxA-like_sf"/>
</dbReference>
<reference evidence="6" key="2">
    <citation type="submission" date="2006-05" db="EMBL/GenBank/DDBJ databases">
        <title>Sequencing of the draft genome and assembly of Desulfuromonas acetoxidans DSM 684.</title>
        <authorList>
            <consortium name="US DOE Joint Genome Institute (JGI-PGF)"/>
            <person name="Copeland A."/>
            <person name="Lucas S."/>
            <person name="Lapidus A."/>
            <person name="Barry K."/>
            <person name="Detter J.C."/>
            <person name="Glavina del Rio T."/>
            <person name="Hammon N."/>
            <person name="Israni S."/>
            <person name="Dalin E."/>
            <person name="Tice H."/>
            <person name="Bruce D."/>
            <person name="Pitluck S."/>
            <person name="Richardson P."/>
        </authorList>
    </citation>
    <scope>NUCLEOTIDE SEQUENCE [LARGE SCALE GENOMIC DNA]</scope>
    <source>
        <strain evidence="6">DSM 684</strain>
    </source>
</reference>
<keyword evidence="3" id="KW-0677">Repeat</keyword>
<keyword evidence="2 6" id="KW-0808">Transferase</keyword>
<dbReference type="Gene3D" id="2.160.10.10">
    <property type="entry name" value="Hexapeptide repeat proteins"/>
    <property type="match status" value="1"/>
</dbReference>
<evidence type="ECO:0000256" key="4">
    <source>
        <dbReference type="ARBA" id="ARBA00023315"/>
    </source>
</evidence>
<dbReference type="OrthoDB" id="272049at2"/>
<keyword evidence="5" id="KW-0812">Transmembrane</keyword>
<comment type="caution">
    <text evidence="6">The sequence shown here is derived from an EMBL/GenBank/DDBJ whole genome shotgun (WGS) entry which is preliminary data.</text>
</comment>
<dbReference type="InterPro" id="IPR050179">
    <property type="entry name" value="Trans_hexapeptide_repeat"/>
</dbReference>
<evidence type="ECO:0000313" key="7">
    <source>
        <dbReference type="Proteomes" id="UP000005695"/>
    </source>
</evidence>
<accession>Q1K411</accession>
<organism evidence="6 7">
    <name type="scientific">Desulfuromonas acetoxidans (strain DSM 684 / 11070)</name>
    <dbReference type="NCBI Taxonomy" id="281689"/>
    <lineage>
        <taxon>Bacteria</taxon>
        <taxon>Pseudomonadati</taxon>
        <taxon>Thermodesulfobacteriota</taxon>
        <taxon>Desulfuromonadia</taxon>
        <taxon>Desulfuromonadales</taxon>
        <taxon>Desulfuromonadaceae</taxon>
        <taxon>Desulfuromonas</taxon>
    </lineage>
</organism>
<keyword evidence="4" id="KW-0012">Acyltransferase</keyword>
<sequence>MSVPKLFSWIRGGLVQGPGYGYYMLFWWLYTERTLRSKAAVSPYNRLRKLLLVKSGIVIGEGTEIGFGSFILGISRTPPSVTFGKRVAVAPYVVFVASSYPDNSRLAYHPEAKGLVQKTAPILVEDDAWIGAHAVIFPGVTVGASAIVAAGAVVRQDVPPKSIVAGVPAKVIRTLD</sequence>
<evidence type="ECO:0000256" key="5">
    <source>
        <dbReference type="SAM" id="Phobius"/>
    </source>
</evidence>
<dbReference type="PANTHER" id="PTHR43300">
    <property type="entry name" value="ACETYLTRANSFERASE"/>
    <property type="match status" value="1"/>
</dbReference>
<dbReference type="Proteomes" id="UP000005695">
    <property type="component" value="Unassembled WGS sequence"/>
</dbReference>
<keyword evidence="7" id="KW-1185">Reference proteome</keyword>
<dbReference type="PANTHER" id="PTHR43300:SF11">
    <property type="entry name" value="ACETYLTRANSFERASE RV3034C-RELATED"/>
    <property type="match status" value="1"/>
</dbReference>
<protein>
    <submittedName>
        <fullName evidence="6">Transferase hexapeptide repeat</fullName>
    </submittedName>
</protein>
<evidence type="ECO:0000313" key="6">
    <source>
        <dbReference type="EMBL" id="EAT17292.1"/>
    </source>
</evidence>
<name>Q1K411_DESA6</name>